<evidence type="ECO:0000256" key="1">
    <source>
        <dbReference type="SAM" id="Phobius"/>
    </source>
</evidence>
<keyword evidence="1" id="KW-0812">Transmembrane</keyword>
<feature type="transmembrane region" description="Helical" evidence="1">
    <location>
        <begin position="64"/>
        <end position="91"/>
    </location>
</feature>
<evidence type="ECO:0000313" key="2">
    <source>
        <dbReference type="EMBL" id="KAB8067097.1"/>
    </source>
</evidence>
<dbReference type="Proteomes" id="UP000326565">
    <property type="component" value="Unassembled WGS sequence"/>
</dbReference>
<keyword evidence="1" id="KW-1133">Transmembrane helix</keyword>
<dbReference type="EMBL" id="ML732574">
    <property type="protein sequence ID" value="KAB8067097.1"/>
    <property type="molecule type" value="Genomic_DNA"/>
</dbReference>
<dbReference type="PANTHER" id="PTHR11360:SF284">
    <property type="entry name" value="EG:103B4.3 PROTEIN-RELATED"/>
    <property type="match status" value="1"/>
</dbReference>
<gene>
    <name evidence="2" type="ORF">BDV29DRAFT_196701</name>
</gene>
<protein>
    <recommendedName>
        <fullName evidence="4">Major facilitator superfamily domain-containing protein</fullName>
    </recommendedName>
</protein>
<evidence type="ECO:0000313" key="3">
    <source>
        <dbReference type="Proteomes" id="UP000326565"/>
    </source>
</evidence>
<organism evidence="2 3">
    <name type="scientific">Aspergillus leporis</name>
    <dbReference type="NCBI Taxonomy" id="41062"/>
    <lineage>
        <taxon>Eukaryota</taxon>
        <taxon>Fungi</taxon>
        <taxon>Dikarya</taxon>
        <taxon>Ascomycota</taxon>
        <taxon>Pezizomycotina</taxon>
        <taxon>Eurotiomycetes</taxon>
        <taxon>Eurotiomycetidae</taxon>
        <taxon>Eurotiales</taxon>
        <taxon>Aspergillaceae</taxon>
        <taxon>Aspergillus</taxon>
        <taxon>Aspergillus subgen. Circumdati</taxon>
    </lineage>
</organism>
<feature type="transmembrane region" description="Helical" evidence="1">
    <location>
        <begin position="253"/>
        <end position="272"/>
    </location>
</feature>
<feature type="transmembrane region" description="Helical" evidence="1">
    <location>
        <begin position="137"/>
        <end position="159"/>
    </location>
</feature>
<reference evidence="2 3" key="1">
    <citation type="submission" date="2019-04" db="EMBL/GenBank/DDBJ databases">
        <title>Friends and foes A comparative genomics study of 23 Aspergillus species from section Flavi.</title>
        <authorList>
            <consortium name="DOE Joint Genome Institute"/>
            <person name="Kjaerbolling I."/>
            <person name="Vesth T."/>
            <person name="Frisvad J.C."/>
            <person name="Nybo J.L."/>
            <person name="Theobald S."/>
            <person name="Kildgaard S."/>
            <person name="Isbrandt T."/>
            <person name="Kuo A."/>
            <person name="Sato A."/>
            <person name="Lyhne E.K."/>
            <person name="Kogle M.E."/>
            <person name="Wiebenga A."/>
            <person name="Kun R.S."/>
            <person name="Lubbers R.J."/>
            <person name="Makela M.R."/>
            <person name="Barry K."/>
            <person name="Chovatia M."/>
            <person name="Clum A."/>
            <person name="Daum C."/>
            <person name="Haridas S."/>
            <person name="He G."/>
            <person name="LaButti K."/>
            <person name="Lipzen A."/>
            <person name="Mondo S."/>
            <person name="Riley R."/>
            <person name="Salamov A."/>
            <person name="Simmons B.A."/>
            <person name="Magnuson J.K."/>
            <person name="Henrissat B."/>
            <person name="Mortensen U.H."/>
            <person name="Larsen T.O."/>
            <person name="Devries R.P."/>
            <person name="Grigoriev I.V."/>
            <person name="Machida M."/>
            <person name="Baker S.E."/>
            <person name="Andersen M.R."/>
        </authorList>
    </citation>
    <scope>NUCLEOTIDE SEQUENCE [LARGE SCALE GENOMIC DNA]</scope>
    <source>
        <strain evidence="2 3">CBS 151.66</strain>
    </source>
</reference>
<evidence type="ECO:0008006" key="4">
    <source>
        <dbReference type="Google" id="ProtNLM"/>
    </source>
</evidence>
<keyword evidence="3" id="KW-1185">Reference proteome</keyword>
<feature type="transmembrane region" description="Helical" evidence="1">
    <location>
        <begin position="329"/>
        <end position="350"/>
    </location>
</feature>
<feature type="transmembrane region" description="Helical" evidence="1">
    <location>
        <begin position="362"/>
        <end position="382"/>
    </location>
</feature>
<sequence>MRNATELSPLLPLFSITTLPRKAIYDADLAHCGASDIKALQKERNSLPTLACASEFFPDGGHRAWLNVIAGWLTLFASVGFTNGLSVFQSYYSLTILSTYSPSDIMDPQPRIPLGIGTCLLVLGIMTVSISTEFYHFILSLGFCIGLGKGLVFPPAVAIQSQWFLKKRGFVVGLVNRPKFGRWVCVRELCVHRTDLGLLLLGAVWPIVVNQLIEYDGISLGWSLRIIGFIQLFLMFFVSAYRMKWGASTSAALYLSSTLNAAAFFGCYAWGIAADAWMGPFNSLALAAFVAAITTFGWIGARTYAGTVVWSVAYGFMSGVGSRLCFRRIFFNILSFPVLGAGPIAGQLLSNTQDNNYLPMQLFTEITTIFASFLFLTTRFVVSRKGRI</sequence>
<proteinExistence type="predicted"/>
<dbReference type="OrthoDB" id="6499973at2759"/>
<feature type="transmembrane region" description="Helical" evidence="1">
    <location>
        <begin position="219"/>
        <end position="241"/>
    </location>
</feature>
<dbReference type="SUPFAM" id="SSF103473">
    <property type="entry name" value="MFS general substrate transporter"/>
    <property type="match status" value="1"/>
</dbReference>
<feature type="transmembrane region" description="Helical" evidence="1">
    <location>
        <begin position="112"/>
        <end position="131"/>
    </location>
</feature>
<dbReference type="InterPro" id="IPR050327">
    <property type="entry name" value="Proton-linked_MCT"/>
</dbReference>
<dbReference type="AlphaFoldDB" id="A0A5N5WHU5"/>
<name>A0A5N5WHU5_9EURO</name>
<accession>A0A5N5WHU5</accession>
<dbReference type="PANTHER" id="PTHR11360">
    <property type="entry name" value="MONOCARBOXYLATE TRANSPORTER"/>
    <property type="match status" value="1"/>
</dbReference>
<feature type="transmembrane region" description="Helical" evidence="1">
    <location>
        <begin position="284"/>
        <end position="317"/>
    </location>
</feature>
<dbReference type="InterPro" id="IPR036259">
    <property type="entry name" value="MFS_trans_sf"/>
</dbReference>
<keyword evidence="1" id="KW-0472">Membrane</keyword>